<dbReference type="Pfam" id="PF25944">
    <property type="entry name" value="Beta-barrel_RND"/>
    <property type="match status" value="1"/>
</dbReference>
<dbReference type="InterPro" id="IPR006143">
    <property type="entry name" value="RND_pump_MFP"/>
</dbReference>
<dbReference type="KEGG" id="npn:JI59_22150"/>
<evidence type="ECO:0000259" key="8">
    <source>
        <dbReference type="Pfam" id="PF25967"/>
    </source>
</evidence>
<dbReference type="GO" id="GO:0022857">
    <property type="term" value="F:transmembrane transporter activity"/>
    <property type="evidence" value="ECO:0007669"/>
    <property type="project" value="InterPro"/>
</dbReference>
<keyword evidence="5" id="KW-1133">Transmembrane helix</keyword>
<reference evidence="9 10" key="1">
    <citation type="journal article" date="2012" name="J. Bacteriol.">
        <title>Genome sequence of benzo(a)pyrene-degrading bacterium Novosphingobium pentaromativorans US6-1.</title>
        <authorList>
            <person name="Luo Y.R."/>
            <person name="Kang S.G."/>
            <person name="Kim S.J."/>
            <person name="Kim M.R."/>
            <person name="Li N."/>
            <person name="Lee J.H."/>
            <person name="Kwon K.K."/>
        </authorList>
    </citation>
    <scope>NUCLEOTIDE SEQUENCE [LARGE SCALE GENOMIC DNA]</scope>
    <source>
        <strain evidence="9 10">US6-1</strain>
    </source>
</reference>
<dbReference type="Gene3D" id="2.40.420.20">
    <property type="match status" value="1"/>
</dbReference>
<dbReference type="PANTHER" id="PTHR30158">
    <property type="entry name" value="ACRA/E-RELATED COMPONENT OF DRUG EFFLUX TRANSPORTER"/>
    <property type="match status" value="1"/>
</dbReference>
<dbReference type="PANTHER" id="PTHR30158:SF24">
    <property type="entry name" value="HLYD FAMILY SECRETION PROTEIN"/>
    <property type="match status" value="1"/>
</dbReference>
<feature type="domain" description="Multidrug resistance protein MdtA-like barrel-sandwich hybrid" evidence="6">
    <location>
        <begin position="88"/>
        <end position="225"/>
    </location>
</feature>
<proteinExistence type="inferred from homology"/>
<dbReference type="NCBIfam" id="TIGR01730">
    <property type="entry name" value="RND_mfp"/>
    <property type="match status" value="1"/>
</dbReference>
<comment type="subcellular location">
    <subcellularLocation>
        <location evidence="1">Cell envelope</location>
    </subcellularLocation>
</comment>
<accession>G6EG94</accession>
<comment type="similarity">
    <text evidence="2">Belongs to the membrane fusion protein (MFP) (TC 8.A.1) family.</text>
</comment>
<feature type="region of interest" description="Disordered" evidence="4">
    <location>
        <begin position="1"/>
        <end position="23"/>
    </location>
</feature>
<dbReference type="eggNOG" id="COG0845">
    <property type="taxonomic scope" value="Bacteria"/>
</dbReference>
<dbReference type="Proteomes" id="UP000004030">
    <property type="component" value="Unassembled WGS sequence"/>
</dbReference>
<evidence type="ECO:0000259" key="6">
    <source>
        <dbReference type="Pfam" id="PF25917"/>
    </source>
</evidence>
<feature type="transmembrane region" description="Helical" evidence="5">
    <location>
        <begin position="29"/>
        <end position="48"/>
    </location>
</feature>
<dbReference type="GO" id="GO:0030313">
    <property type="term" value="C:cell envelope"/>
    <property type="evidence" value="ECO:0007669"/>
    <property type="project" value="UniProtKB-SubCell"/>
</dbReference>
<evidence type="ECO:0000256" key="2">
    <source>
        <dbReference type="ARBA" id="ARBA00009477"/>
    </source>
</evidence>
<dbReference type="Gene3D" id="2.40.50.100">
    <property type="match status" value="1"/>
</dbReference>
<gene>
    <name evidence="9" type="ORF">NSU_3365</name>
</gene>
<dbReference type="Gene3D" id="1.10.287.470">
    <property type="entry name" value="Helix hairpin bin"/>
    <property type="match status" value="1"/>
</dbReference>
<dbReference type="GO" id="GO:0005886">
    <property type="term" value="C:plasma membrane"/>
    <property type="evidence" value="ECO:0007669"/>
    <property type="project" value="TreeGrafter"/>
</dbReference>
<evidence type="ECO:0000256" key="4">
    <source>
        <dbReference type="SAM" id="MobiDB-lite"/>
    </source>
</evidence>
<protein>
    <submittedName>
        <fullName evidence="9">Uncharacterized protein</fullName>
    </submittedName>
</protein>
<dbReference type="RefSeq" id="WP_007014273.1">
    <property type="nucleotide sequence ID" value="NZ_AGFM01000054.1"/>
</dbReference>
<keyword evidence="3" id="KW-0175">Coiled coil</keyword>
<evidence type="ECO:0000259" key="7">
    <source>
        <dbReference type="Pfam" id="PF25944"/>
    </source>
</evidence>
<evidence type="ECO:0000256" key="3">
    <source>
        <dbReference type="SAM" id="Coils"/>
    </source>
</evidence>
<feature type="coiled-coil region" evidence="3">
    <location>
        <begin position="128"/>
        <end position="186"/>
    </location>
</feature>
<dbReference type="EMBL" id="AGFM01000054">
    <property type="protein sequence ID" value="EHJ59783.1"/>
    <property type="molecule type" value="Genomic_DNA"/>
</dbReference>
<keyword evidence="5" id="KW-0812">Transmembrane</keyword>
<dbReference type="InterPro" id="IPR058626">
    <property type="entry name" value="MdtA-like_b-barrel"/>
</dbReference>
<dbReference type="InterPro" id="IPR058627">
    <property type="entry name" value="MdtA-like_C"/>
</dbReference>
<sequence length="424" mass="45755">MNFPAKIDIPDRTFRQASESPERPRKRRFAAIAGILVLVGAGTAWSLLHDTTAEAVAMPVPQVQAANPLVREVTQWDDYVGRFAPSQSVEVRPRVSGAITRIHFKDGEFVRQGQPLFTVDQRPYRAALAEAQADVAAARSALALARSDYDRVAGLSGDEAMAASEVDQLRTRMHSAQAALAAAQARARQRALDVEFTTVRAPISGRISDRRVDVGNLVSGDNNANATLLTTINAVDPIYFTFDASEALFLKARREQEQGHAPARVQVRLQDEADYKWNGRLDFTDNGLDPRSGTIRVRAVLDNPEGFLTPGMFGNMRLAEGAKAKALLVPDDAVQSDQARKVVLTVGQDGTVAAKPVELGPLVDGLRVIRSGLSKEDRVVISNYQAAVTGAKVETRRGMIAADTHTITAPGASVPMASQATLNN</sequence>
<name>G6EG94_9SPHN</name>
<feature type="domain" description="Multidrug resistance protein MdtA-like C-terminal permuted SH3" evidence="8">
    <location>
        <begin position="326"/>
        <end position="385"/>
    </location>
</feature>
<dbReference type="GO" id="GO:0046677">
    <property type="term" value="P:response to antibiotic"/>
    <property type="evidence" value="ECO:0007669"/>
    <property type="project" value="TreeGrafter"/>
</dbReference>
<dbReference type="SUPFAM" id="SSF111369">
    <property type="entry name" value="HlyD-like secretion proteins"/>
    <property type="match status" value="1"/>
</dbReference>
<dbReference type="InterPro" id="IPR058625">
    <property type="entry name" value="MdtA-like_BSH"/>
</dbReference>
<keyword evidence="10" id="KW-1185">Reference proteome</keyword>
<comment type="caution">
    <text evidence="9">The sequence shown here is derived from an EMBL/GenBank/DDBJ whole genome shotgun (WGS) entry which is preliminary data.</text>
</comment>
<evidence type="ECO:0000256" key="5">
    <source>
        <dbReference type="SAM" id="Phobius"/>
    </source>
</evidence>
<dbReference type="AlphaFoldDB" id="G6EG94"/>
<evidence type="ECO:0000313" key="10">
    <source>
        <dbReference type="Proteomes" id="UP000004030"/>
    </source>
</evidence>
<dbReference type="Pfam" id="PF25967">
    <property type="entry name" value="RND-MFP_C"/>
    <property type="match status" value="1"/>
</dbReference>
<dbReference type="PATRIC" id="fig|1088721.3.peg.3321"/>
<keyword evidence="5" id="KW-0472">Membrane</keyword>
<evidence type="ECO:0000256" key="1">
    <source>
        <dbReference type="ARBA" id="ARBA00004196"/>
    </source>
</evidence>
<feature type="domain" description="Multidrug resistance protein MdtA-like beta-barrel" evidence="7">
    <location>
        <begin position="237"/>
        <end position="321"/>
    </location>
</feature>
<dbReference type="Pfam" id="PF25917">
    <property type="entry name" value="BSH_RND"/>
    <property type="match status" value="1"/>
</dbReference>
<dbReference type="Gene3D" id="2.40.30.170">
    <property type="match status" value="1"/>
</dbReference>
<organism evidence="9 10">
    <name type="scientific">Novosphingobium pentaromativorans US6-1</name>
    <dbReference type="NCBI Taxonomy" id="1088721"/>
    <lineage>
        <taxon>Bacteria</taxon>
        <taxon>Pseudomonadati</taxon>
        <taxon>Pseudomonadota</taxon>
        <taxon>Alphaproteobacteria</taxon>
        <taxon>Sphingomonadales</taxon>
        <taxon>Sphingomonadaceae</taxon>
        <taxon>Novosphingobium</taxon>
    </lineage>
</organism>
<evidence type="ECO:0000313" key="9">
    <source>
        <dbReference type="EMBL" id="EHJ59783.1"/>
    </source>
</evidence>